<comment type="similarity">
    <text evidence="1">Belongs to the glycosyl hydrolase 32 family.</text>
</comment>
<evidence type="ECO:0000313" key="8">
    <source>
        <dbReference type="EMBL" id="AJF63566.1"/>
    </source>
</evidence>
<evidence type="ECO:0000259" key="6">
    <source>
        <dbReference type="Pfam" id="PF00251"/>
    </source>
</evidence>
<feature type="domain" description="Glycosyl hydrolase family 32 N-terminal" evidence="6">
    <location>
        <begin position="534"/>
        <end position="843"/>
    </location>
</feature>
<keyword evidence="5" id="KW-0732">Signal</keyword>
<evidence type="ECO:0000256" key="5">
    <source>
        <dbReference type="SAM" id="SignalP"/>
    </source>
</evidence>
<evidence type="ECO:0000259" key="7">
    <source>
        <dbReference type="Pfam" id="PF08244"/>
    </source>
</evidence>
<dbReference type="InterPro" id="IPR013320">
    <property type="entry name" value="ConA-like_dom_sf"/>
</dbReference>
<dbReference type="RefSeq" id="WP_041127651.1">
    <property type="nucleotide sequence ID" value="NZ_CP010407.1"/>
</dbReference>
<name>A0A0B5HSV0_9ACTN</name>
<gene>
    <name evidence="8" type="ORF">SVTN_02810</name>
</gene>
<reference evidence="8 9" key="1">
    <citation type="submission" date="2014-12" db="EMBL/GenBank/DDBJ databases">
        <title>Complete genome sequence of Streptomyces vietnamensis strain GIMV4.0001, a genetic manipulable producer of the benzoisochromanequinone antibiotic granaticin.</title>
        <authorList>
            <person name="Deng M.R."/>
            <person name="Guo J."/>
            <person name="Ma L.Y."/>
            <person name="Feng G.D."/>
            <person name="Mo C.Y."/>
            <person name="Zhu H.H."/>
        </authorList>
    </citation>
    <scope>NUCLEOTIDE SEQUENCE [LARGE SCALE GENOMIC DNA]</scope>
    <source>
        <strain evidence="9">GIMV4.0001</strain>
    </source>
</reference>
<sequence>MRIPELPFRRRTLLQAGGLALLPALAAPRTAEAAPARRRRTATLPEAVTLPLPDPLPYRGSWQRTPDGGQHASAASGTALAVSEHRIGVRAGCSVRITADPATPHARGGLVLRAAPDGSTGYAVLLEPANGQVELVDLASGTTLASGGNGPGAALDVTLDGPALTVHVDGEQVLTTVDHRHTAGHVGLLADGGTVTFGPPRTWTVTTDLGDWTSTGSWTPTPLGLTGAAPDGANIRTIAAEEAYDTSVQADVLVHDPYAVAALLVRADATGTRGYAVEADPNLGRLRLYRVDGDVTLATHTTPIAPGTVHRLRVEAEGRRLRVHWQSDFLRPDGYAPVIDTEDPAPAPHLSGRPGLLAYNGRVSFENVTAAGPPAELPGATTLSGTWSRDLKGLRGDDGLRTAPAPDGPDLVVSADVLLAGASAAGLLVRGHEILLDTATGSIRLLDHTGRAVLATVPPPVRPIRPGTPYRVEVHLLGGEFTVYVDGVDVLRAPAAASGDTVGLVAAGGTAYFQDVYVSDARDHYTEPYRPAVHHSPRTGPGSDPNGLVHLDGEYHLFHQAEGRWAHAVSTDLLHWRALPTALDWNEYGHRWSGSAVADPGDASGLFGGGSGLIAYYTSYHPDKIGGNQAVRAAYSTDRGRSWQPYGGPEPLIGNPGGPDGGWDFRDPKVVRDEAHDQWVMVVSGGDHVRFFTSRDLLHWSHTSSFGYGEWVAGGGVWECPDLFPLPVDGDPARTVWVLTFSTGAVRATDGSTARCLTGNWNGTAFTAHQAPGPAPRSDHGRDFYAAITFADLPDARRVWLGWTTDWDYPFSAPTRPWNGQHSLPRELTLADGPDGPVLRQRPVAELASLRTDTTVRRDLTAGPGAPDPCAGLTGTTYDLEAELVLPPTGAATSCAFRLRAKDGQATLVGYDTVRERLFVDRTTSGRTDFTRYFAGRTEAPLAAVRAPDGSRTVRLRVLVDSSSVEVFGGAGEAVVTSLVLPDPDADGIAFTAEGGAVRIAELAVHRLASTCRLSDALPALPASPPPGEFRTDLGTLTTVPAGRWEPTGAGHTGVFDRDSDAMSTRRFADLELTTLLRLGGPDGTRGAASLIWRASADGADGYVLNVDPDLRSVRLVVRRGGSFDDAAALAKVPALVRHGATYDLRIVHQGTRIQVFLDGERIIDLTDPAATYTDGHVGLNVFGGRAGYQDTYAKEL</sequence>
<organism evidence="8 9">
    <name type="scientific">Streptomyces vietnamensis</name>
    <dbReference type="NCBI Taxonomy" id="362257"/>
    <lineage>
        <taxon>Bacteria</taxon>
        <taxon>Bacillati</taxon>
        <taxon>Actinomycetota</taxon>
        <taxon>Actinomycetes</taxon>
        <taxon>Kitasatosporales</taxon>
        <taxon>Streptomycetaceae</taxon>
        <taxon>Streptomyces</taxon>
    </lineage>
</organism>
<dbReference type="GO" id="GO:0004575">
    <property type="term" value="F:sucrose alpha-glucosidase activity"/>
    <property type="evidence" value="ECO:0007669"/>
    <property type="project" value="TreeGrafter"/>
</dbReference>
<dbReference type="SUPFAM" id="SSF75005">
    <property type="entry name" value="Arabinanase/levansucrase/invertase"/>
    <property type="match status" value="1"/>
</dbReference>
<dbReference type="HOGENOM" id="CLU_265085_0_0_11"/>
<dbReference type="AlphaFoldDB" id="A0A0B5HSV0"/>
<feature type="chain" id="PRO_5039624710" evidence="5">
    <location>
        <begin position="27"/>
        <end position="1197"/>
    </location>
</feature>
<proteinExistence type="inferred from homology"/>
<dbReference type="GO" id="GO:0005737">
    <property type="term" value="C:cytoplasm"/>
    <property type="evidence" value="ECO:0007669"/>
    <property type="project" value="TreeGrafter"/>
</dbReference>
<dbReference type="PANTHER" id="PTHR42800:SF1">
    <property type="entry name" value="EXOINULINASE INUD (AFU_ORTHOLOGUE AFUA_5G00480)"/>
    <property type="match status" value="1"/>
</dbReference>
<evidence type="ECO:0000256" key="3">
    <source>
        <dbReference type="ARBA" id="ARBA00023295"/>
    </source>
</evidence>
<dbReference type="CDD" id="cd18622">
    <property type="entry name" value="GH32_Inu-like"/>
    <property type="match status" value="1"/>
</dbReference>
<dbReference type="SMART" id="SM00640">
    <property type="entry name" value="Glyco_32"/>
    <property type="match status" value="1"/>
</dbReference>
<dbReference type="KEGG" id="svt:SVTN_02810"/>
<dbReference type="Gene3D" id="2.115.10.20">
    <property type="entry name" value="Glycosyl hydrolase domain, family 43"/>
    <property type="match status" value="1"/>
</dbReference>
<dbReference type="InterPro" id="IPR001362">
    <property type="entry name" value="Glyco_hydro_32"/>
</dbReference>
<keyword evidence="3" id="KW-0326">Glycosidase</keyword>
<dbReference type="Proteomes" id="UP000031774">
    <property type="component" value="Chromosome"/>
</dbReference>
<dbReference type="SUPFAM" id="SSF49899">
    <property type="entry name" value="Concanavalin A-like lectins/glucanases"/>
    <property type="match status" value="1"/>
</dbReference>
<evidence type="ECO:0000256" key="4">
    <source>
        <dbReference type="SAM" id="MobiDB-lite"/>
    </source>
</evidence>
<dbReference type="InterPro" id="IPR013189">
    <property type="entry name" value="Glyco_hydro_32_C"/>
</dbReference>
<dbReference type="InterPro" id="IPR023296">
    <property type="entry name" value="Glyco_hydro_beta-prop_sf"/>
</dbReference>
<dbReference type="InterPro" id="IPR013148">
    <property type="entry name" value="Glyco_hydro_32_N"/>
</dbReference>
<feature type="signal peptide" evidence="5">
    <location>
        <begin position="1"/>
        <end position="26"/>
    </location>
</feature>
<evidence type="ECO:0000256" key="2">
    <source>
        <dbReference type="ARBA" id="ARBA00022801"/>
    </source>
</evidence>
<feature type="region of interest" description="Disordered" evidence="4">
    <location>
        <begin position="55"/>
        <end position="77"/>
    </location>
</feature>
<dbReference type="InterPro" id="IPR006311">
    <property type="entry name" value="TAT_signal"/>
</dbReference>
<dbReference type="Pfam" id="PF00251">
    <property type="entry name" value="Glyco_hydro_32N"/>
    <property type="match status" value="1"/>
</dbReference>
<dbReference type="GO" id="GO:0005987">
    <property type="term" value="P:sucrose catabolic process"/>
    <property type="evidence" value="ECO:0007669"/>
    <property type="project" value="TreeGrafter"/>
</dbReference>
<dbReference type="Gene3D" id="2.60.120.560">
    <property type="entry name" value="Exo-inulinase, domain 1"/>
    <property type="match status" value="5"/>
</dbReference>
<protein>
    <submittedName>
        <fullName evidence="8">Levanase</fullName>
    </submittedName>
</protein>
<dbReference type="EMBL" id="CP010407">
    <property type="protein sequence ID" value="AJF63566.1"/>
    <property type="molecule type" value="Genomic_DNA"/>
</dbReference>
<keyword evidence="9" id="KW-1185">Reference proteome</keyword>
<dbReference type="PANTHER" id="PTHR42800">
    <property type="entry name" value="EXOINULINASE INUD (AFU_ORTHOLOGUE AFUA_5G00480)"/>
    <property type="match status" value="1"/>
</dbReference>
<evidence type="ECO:0000256" key="1">
    <source>
        <dbReference type="ARBA" id="ARBA00009902"/>
    </source>
</evidence>
<dbReference type="Pfam" id="PF08244">
    <property type="entry name" value="Glyco_hydro_32C"/>
    <property type="match status" value="1"/>
</dbReference>
<keyword evidence="2" id="KW-0378">Hydrolase</keyword>
<feature type="domain" description="Glycosyl hydrolase family 32 C-terminal" evidence="7">
    <location>
        <begin position="846"/>
        <end position="1006"/>
    </location>
</feature>
<dbReference type="PROSITE" id="PS51318">
    <property type="entry name" value="TAT"/>
    <property type="match status" value="1"/>
</dbReference>
<dbReference type="STRING" id="362257.SVTN_02810"/>
<evidence type="ECO:0000313" key="9">
    <source>
        <dbReference type="Proteomes" id="UP000031774"/>
    </source>
</evidence>
<accession>A0A0B5HSV0</accession>